<protein>
    <submittedName>
        <fullName evidence="1">Uncharacterized protein</fullName>
    </submittedName>
</protein>
<evidence type="ECO:0000313" key="1">
    <source>
        <dbReference type="EnsemblPlants" id="cds.evm.model.04.817"/>
    </source>
</evidence>
<sequence length="83" mass="9052">MVQPGSSRPCSISFTKRRPTLGYGGQPLASEGPLCILFPCRGMLVQLLEGSLHSIQLFLDSFAKSCMEARLHIKSCTLPILCL</sequence>
<dbReference type="Proteomes" id="UP000596661">
    <property type="component" value="Chromosome 4"/>
</dbReference>
<name>A0A803PIV1_CANSA</name>
<dbReference type="EMBL" id="UZAU01000368">
    <property type="status" value="NOT_ANNOTATED_CDS"/>
    <property type="molecule type" value="Genomic_DNA"/>
</dbReference>
<dbReference type="EnsemblPlants" id="evm.model.04.817">
    <property type="protein sequence ID" value="cds.evm.model.04.817"/>
    <property type="gene ID" value="evm.TU.04.817"/>
</dbReference>
<dbReference type="AlphaFoldDB" id="A0A803PIV1"/>
<accession>A0A803PIV1</accession>
<organism evidence="1 2">
    <name type="scientific">Cannabis sativa</name>
    <name type="common">Hemp</name>
    <name type="synonym">Marijuana</name>
    <dbReference type="NCBI Taxonomy" id="3483"/>
    <lineage>
        <taxon>Eukaryota</taxon>
        <taxon>Viridiplantae</taxon>
        <taxon>Streptophyta</taxon>
        <taxon>Embryophyta</taxon>
        <taxon>Tracheophyta</taxon>
        <taxon>Spermatophyta</taxon>
        <taxon>Magnoliopsida</taxon>
        <taxon>eudicotyledons</taxon>
        <taxon>Gunneridae</taxon>
        <taxon>Pentapetalae</taxon>
        <taxon>rosids</taxon>
        <taxon>fabids</taxon>
        <taxon>Rosales</taxon>
        <taxon>Cannabaceae</taxon>
        <taxon>Cannabis</taxon>
    </lineage>
</organism>
<dbReference type="Gramene" id="evm.model.04.817">
    <property type="protein sequence ID" value="cds.evm.model.04.817"/>
    <property type="gene ID" value="evm.TU.04.817"/>
</dbReference>
<keyword evidence="2" id="KW-1185">Reference proteome</keyword>
<reference evidence="1" key="1">
    <citation type="submission" date="2018-11" db="EMBL/GenBank/DDBJ databases">
        <authorList>
            <person name="Grassa J C."/>
        </authorList>
    </citation>
    <scope>NUCLEOTIDE SEQUENCE [LARGE SCALE GENOMIC DNA]</scope>
</reference>
<reference evidence="1" key="2">
    <citation type="submission" date="2021-03" db="UniProtKB">
        <authorList>
            <consortium name="EnsemblPlants"/>
        </authorList>
    </citation>
    <scope>IDENTIFICATION</scope>
</reference>
<proteinExistence type="predicted"/>
<evidence type="ECO:0000313" key="2">
    <source>
        <dbReference type="Proteomes" id="UP000596661"/>
    </source>
</evidence>